<dbReference type="Proteomes" id="UP000616201">
    <property type="component" value="Unassembled WGS sequence"/>
</dbReference>
<dbReference type="Pfam" id="PF14344">
    <property type="entry name" value="DUF4397"/>
    <property type="match status" value="1"/>
</dbReference>
<evidence type="ECO:0000313" key="3">
    <source>
        <dbReference type="Proteomes" id="UP000616201"/>
    </source>
</evidence>
<protein>
    <submittedName>
        <fullName evidence="2">DUF4397 domain-containing protein</fullName>
    </submittedName>
</protein>
<keyword evidence="3" id="KW-1185">Reference proteome</keyword>
<organism evidence="2 3">
    <name type="scientific">Sphingobacterium hungaricum</name>
    <dbReference type="NCBI Taxonomy" id="2082723"/>
    <lineage>
        <taxon>Bacteria</taxon>
        <taxon>Pseudomonadati</taxon>
        <taxon>Bacteroidota</taxon>
        <taxon>Sphingobacteriia</taxon>
        <taxon>Sphingobacteriales</taxon>
        <taxon>Sphingobacteriaceae</taxon>
        <taxon>Sphingobacterium</taxon>
    </lineage>
</organism>
<evidence type="ECO:0000313" key="2">
    <source>
        <dbReference type="EMBL" id="MBE8713084.1"/>
    </source>
</evidence>
<dbReference type="AlphaFoldDB" id="A0A928YPN1"/>
<reference evidence="2" key="1">
    <citation type="submission" date="2018-02" db="EMBL/GenBank/DDBJ databases">
        <authorList>
            <person name="Vasarhelyi B.M."/>
            <person name="Deshmukh S."/>
            <person name="Balint B."/>
            <person name="Kukolya J."/>
        </authorList>
    </citation>
    <scope>NUCLEOTIDE SEQUENCE</scope>
    <source>
        <strain evidence="2">KB22</strain>
    </source>
</reference>
<proteinExistence type="predicted"/>
<dbReference type="RefSeq" id="WP_196935655.1">
    <property type="nucleotide sequence ID" value="NZ_MU158698.1"/>
</dbReference>
<name>A0A928YPN1_9SPHI</name>
<sequence length="269" mass="30365">MKVYKKFLIFVGLLSFMSCKESVQDFGDLQFMTDNDVIVKINMASVYGDDRYMYVKFNDRRVTPLIRAREPYPGGGYNTRGDSRPDFLKVAGGNVNVKVCLPHKIDNGMDSIVLNETMVNLQGGKRYTLHITDTAQFTKTIVTDEDLSRPDSSFATYRFVNLMPNVPSIDLYYGFFNNTAAGQNASQDSLVAKDIKFGEISEYFTLHRTATRTWKIRPSGAEVTNATVLAYYANVNSTLNSRSYTAYALGYQGQTSAIMRPYVSFFLVR</sequence>
<dbReference type="PROSITE" id="PS51257">
    <property type="entry name" value="PROKAR_LIPOPROTEIN"/>
    <property type="match status" value="1"/>
</dbReference>
<accession>A0A928YPN1</accession>
<dbReference type="EMBL" id="PRDK01000003">
    <property type="protein sequence ID" value="MBE8713084.1"/>
    <property type="molecule type" value="Genomic_DNA"/>
</dbReference>
<feature type="domain" description="DUF4397" evidence="1">
    <location>
        <begin position="86"/>
        <end position="172"/>
    </location>
</feature>
<dbReference type="InterPro" id="IPR025510">
    <property type="entry name" value="DUF4397"/>
</dbReference>
<comment type="caution">
    <text evidence="2">The sequence shown here is derived from an EMBL/GenBank/DDBJ whole genome shotgun (WGS) entry which is preliminary data.</text>
</comment>
<gene>
    <name evidence="2" type="ORF">C4F49_05275</name>
</gene>
<evidence type="ECO:0000259" key="1">
    <source>
        <dbReference type="Pfam" id="PF14344"/>
    </source>
</evidence>